<evidence type="ECO:0000256" key="1">
    <source>
        <dbReference type="SAM" id="MobiDB-lite"/>
    </source>
</evidence>
<proteinExistence type="predicted"/>
<dbReference type="EMBL" id="JAHLQT010024345">
    <property type="protein sequence ID" value="KAG7165415.1"/>
    <property type="molecule type" value="Genomic_DNA"/>
</dbReference>
<reference evidence="2" key="1">
    <citation type="journal article" date="2021" name="Sci. Adv.">
        <title>The American lobster genome reveals insights on longevity, neural, and immune adaptations.</title>
        <authorList>
            <person name="Polinski J.M."/>
            <person name="Zimin A.V."/>
            <person name="Clark K.F."/>
            <person name="Kohn A.B."/>
            <person name="Sadowski N."/>
            <person name="Timp W."/>
            <person name="Ptitsyn A."/>
            <person name="Khanna P."/>
            <person name="Romanova D.Y."/>
            <person name="Williams P."/>
            <person name="Greenwood S.J."/>
            <person name="Moroz L.L."/>
            <person name="Walt D.R."/>
            <person name="Bodnar A.G."/>
        </authorList>
    </citation>
    <scope>NUCLEOTIDE SEQUENCE</scope>
    <source>
        <strain evidence="2">GMGI-L3</strain>
    </source>
</reference>
<evidence type="ECO:0000313" key="3">
    <source>
        <dbReference type="Proteomes" id="UP000747542"/>
    </source>
</evidence>
<gene>
    <name evidence="2" type="ORF">Hamer_G007245</name>
</gene>
<sequence>FHASEGADEGGGVVDVTEGGVASGGTEPARGQHWVIFGDSHMRYILKGWKSVAPAEKTLHNDKPFKNIEVRDLSVNLNITFYWDVHLMKHLPQEMIKWEQQPHHTPSLVLLGTALWWMKDNEAIYVNFGAKAAADLYEDYLRILRDRLSRLAKTTTVIFKLVDDVPVRTRNPKSKTAFGVRNNFVLYNQLAVQELGNTGVIIWNSTVPLSLAYTKECTKNFRNTPPWYQWKCEDQGHVGYILVYQYVDMVLNDFCGKYLNLGHEFCT</sequence>
<accession>A0A8J5K283</accession>
<dbReference type="AlphaFoldDB" id="A0A8J5K283"/>
<evidence type="ECO:0000313" key="2">
    <source>
        <dbReference type="EMBL" id="KAG7165415.1"/>
    </source>
</evidence>
<feature type="region of interest" description="Disordered" evidence="1">
    <location>
        <begin position="1"/>
        <end position="27"/>
    </location>
</feature>
<comment type="caution">
    <text evidence="2">The sequence shown here is derived from an EMBL/GenBank/DDBJ whole genome shotgun (WGS) entry which is preliminary data.</text>
</comment>
<keyword evidence="3" id="KW-1185">Reference proteome</keyword>
<dbReference type="Proteomes" id="UP000747542">
    <property type="component" value="Unassembled WGS sequence"/>
</dbReference>
<protein>
    <submittedName>
        <fullName evidence="2">Uncharacterized protein</fullName>
    </submittedName>
</protein>
<organism evidence="2 3">
    <name type="scientific">Homarus americanus</name>
    <name type="common">American lobster</name>
    <dbReference type="NCBI Taxonomy" id="6706"/>
    <lineage>
        <taxon>Eukaryota</taxon>
        <taxon>Metazoa</taxon>
        <taxon>Ecdysozoa</taxon>
        <taxon>Arthropoda</taxon>
        <taxon>Crustacea</taxon>
        <taxon>Multicrustacea</taxon>
        <taxon>Malacostraca</taxon>
        <taxon>Eumalacostraca</taxon>
        <taxon>Eucarida</taxon>
        <taxon>Decapoda</taxon>
        <taxon>Pleocyemata</taxon>
        <taxon>Astacidea</taxon>
        <taxon>Nephropoidea</taxon>
        <taxon>Nephropidae</taxon>
        <taxon>Homarus</taxon>
    </lineage>
</organism>
<feature type="non-terminal residue" evidence="2">
    <location>
        <position position="1"/>
    </location>
</feature>
<name>A0A8J5K283_HOMAM</name>